<comment type="caution">
    <text evidence="2">The sequence shown here is derived from an EMBL/GenBank/DDBJ whole genome shotgun (WGS) entry which is preliminary data.</text>
</comment>
<dbReference type="EC" id="1.14.-.-" evidence="2"/>
<dbReference type="RefSeq" id="WP_376836177.1">
    <property type="nucleotide sequence ID" value="NZ_JBHLSW010000007.1"/>
</dbReference>
<keyword evidence="2" id="KW-0503">Monooxygenase</keyword>
<dbReference type="InterPro" id="IPR007138">
    <property type="entry name" value="ABM_dom"/>
</dbReference>
<dbReference type="Proteomes" id="UP001589906">
    <property type="component" value="Unassembled WGS sequence"/>
</dbReference>
<proteinExistence type="predicted"/>
<keyword evidence="2" id="KW-0560">Oxidoreductase</keyword>
<name>A0ABV6R3F9_9CAUL</name>
<accession>A0ABV6R3F9</accession>
<dbReference type="Gene3D" id="3.30.70.100">
    <property type="match status" value="1"/>
</dbReference>
<evidence type="ECO:0000259" key="1">
    <source>
        <dbReference type="Pfam" id="PF03992"/>
    </source>
</evidence>
<dbReference type="SUPFAM" id="SSF54909">
    <property type="entry name" value="Dimeric alpha+beta barrel"/>
    <property type="match status" value="1"/>
</dbReference>
<dbReference type="Pfam" id="PF03992">
    <property type="entry name" value="ABM"/>
    <property type="match status" value="1"/>
</dbReference>
<dbReference type="GO" id="GO:0004497">
    <property type="term" value="F:monooxygenase activity"/>
    <property type="evidence" value="ECO:0007669"/>
    <property type="project" value="UniProtKB-KW"/>
</dbReference>
<dbReference type="InterPro" id="IPR011008">
    <property type="entry name" value="Dimeric_a/b-barrel"/>
</dbReference>
<keyword evidence="3" id="KW-1185">Reference proteome</keyword>
<dbReference type="EMBL" id="JBHLSW010000007">
    <property type="protein sequence ID" value="MFC0634169.1"/>
    <property type="molecule type" value="Genomic_DNA"/>
</dbReference>
<evidence type="ECO:0000313" key="2">
    <source>
        <dbReference type="EMBL" id="MFC0634169.1"/>
    </source>
</evidence>
<feature type="domain" description="ABM" evidence="1">
    <location>
        <begin position="9"/>
        <end position="79"/>
    </location>
</feature>
<protein>
    <submittedName>
        <fullName evidence="2">Antibiotic biosynthesis monooxygenase family protein</fullName>
        <ecNumber evidence="2">1.14.-.-</ecNumber>
    </submittedName>
</protein>
<gene>
    <name evidence="2" type="ORF">ACFFGE_09790</name>
</gene>
<sequence length="103" mass="11589">MTDLEDVSPVILINVFKCEASKQDELVEHLTALNRVQRGLQGFRSATLHRGVNGRTVANYVVWETAADWKAMTRHPDVVDGMRPVMALATFEPHLYEPGEVIE</sequence>
<evidence type="ECO:0000313" key="3">
    <source>
        <dbReference type="Proteomes" id="UP001589906"/>
    </source>
</evidence>
<organism evidence="2 3">
    <name type="scientific">Brevundimonas balnearis</name>
    <dbReference type="NCBI Taxonomy" id="1572858"/>
    <lineage>
        <taxon>Bacteria</taxon>
        <taxon>Pseudomonadati</taxon>
        <taxon>Pseudomonadota</taxon>
        <taxon>Alphaproteobacteria</taxon>
        <taxon>Caulobacterales</taxon>
        <taxon>Caulobacteraceae</taxon>
        <taxon>Brevundimonas</taxon>
    </lineage>
</organism>
<reference evidence="2 3" key="1">
    <citation type="submission" date="2024-09" db="EMBL/GenBank/DDBJ databases">
        <authorList>
            <person name="Sun Q."/>
            <person name="Mori K."/>
        </authorList>
    </citation>
    <scope>NUCLEOTIDE SEQUENCE [LARGE SCALE GENOMIC DNA]</scope>
    <source>
        <strain evidence="2 3">NCAIM B.02621</strain>
    </source>
</reference>